<organism evidence="2 3">
    <name type="scientific">Haloglomus irregulare</name>
    <dbReference type="NCBI Taxonomy" id="2234134"/>
    <lineage>
        <taxon>Archaea</taxon>
        <taxon>Methanobacteriati</taxon>
        <taxon>Methanobacteriota</taxon>
        <taxon>Stenosarchaea group</taxon>
        <taxon>Halobacteria</taxon>
        <taxon>Halobacteriales</taxon>
        <taxon>Natronomonadaceae</taxon>
        <taxon>Haloglomus</taxon>
    </lineage>
</organism>
<dbReference type="RefSeq" id="WP_185977274.1">
    <property type="nucleotide sequence ID" value="NZ_QMDX01000006.1"/>
</dbReference>
<sequence length="196" mass="20537">MSRSRRAVLSAVGAGCTALAGRSAVTGLAGATHERSDLELSLATECRPEGNGGAGSVALTLSWTRTGNGGSDPPDAVVPAWPDEDWTLVEQVEGTTERVRFEHDDITAEADTTYGARWTLSPRADAADGGRTVAGRFANVHSDADGPREGGLVRGPRRGVDGDGGRPRRDAVCGRNVAGPRRVLTTNPPRERPVRS</sequence>
<dbReference type="Proteomes" id="UP000319894">
    <property type="component" value="Unassembled WGS sequence"/>
</dbReference>
<feature type="region of interest" description="Disordered" evidence="1">
    <location>
        <begin position="137"/>
        <end position="196"/>
    </location>
</feature>
<protein>
    <submittedName>
        <fullName evidence="2">Uncharacterized protein</fullName>
    </submittedName>
</protein>
<evidence type="ECO:0000313" key="3">
    <source>
        <dbReference type="Proteomes" id="UP000319894"/>
    </source>
</evidence>
<gene>
    <name evidence="2" type="ORF">DP107_11275</name>
</gene>
<dbReference type="InParanoid" id="A0A554N9U8"/>
<keyword evidence="3" id="KW-1185">Reference proteome</keyword>
<proteinExistence type="predicted"/>
<dbReference type="InterPro" id="IPR006311">
    <property type="entry name" value="TAT_signal"/>
</dbReference>
<dbReference type="AlphaFoldDB" id="A0A554N9U8"/>
<feature type="compositionally biased region" description="Basic and acidic residues" evidence="1">
    <location>
        <begin position="158"/>
        <end position="172"/>
    </location>
</feature>
<reference evidence="2 3" key="1">
    <citation type="submission" date="2018-06" db="EMBL/GenBank/DDBJ databases">
        <title>Natronomonas sp. F16-60 a new haloarchaeon isolated from a solar saltern of Isla Cristina, Huelva, Spain.</title>
        <authorList>
            <person name="Duran-Viseras A."/>
            <person name="Sanchez-Porro C."/>
            <person name="Ventosa A."/>
        </authorList>
    </citation>
    <scope>NUCLEOTIDE SEQUENCE [LARGE SCALE GENOMIC DNA]</scope>
    <source>
        <strain evidence="2 3">F16-60</strain>
    </source>
</reference>
<comment type="caution">
    <text evidence="2">The sequence shown here is derived from an EMBL/GenBank/DDBJ whole genome shotgun (WGS) entry which is preliminary data.</text>
</comment>
<name>A0A554N9U8_9EURY</name>
<dbReference type="PROSITE" id="PS51318">
    <property type="entry name" value="TAT"/>
    <property type="match status" value="1"/>
</dbReference>
<dbReference type="EMBL" id="QMDX01000006">
    <property type="protein sequence ID" value="TSD13740.1"/>
    <property type="molecule type" value="Genomic_DNA"/>
</dbReference>
<evidence type="ECO:0000256" key="1">
    <source>
        <dbReference type="SAM" id="MobiDB-lite"/>
    </source>
</evidence>
<evidence type="ECO:0000313" key="2">
    <source>
        <dbReference type="EMBL" id="TSD13740.1"/>
    </source>
</evidence>
<accession>A0A554N9U8</accession>